<proteinExistence type="predicted"/>
<dbReference type="Gene3D" id="1.10.10.10">
    <property type="entry name" value="Winged helix-like DNA-binding domain superfamily/Winged helix DNA-binding domain"/>
    <property type="match status" value="1"/>
</dbReference>
<dbReference type="GO" id="GO:0003700">
    <property type="term" value="F:DNA-binding transcription factor activity"/>
    <property type="evidence" value="ECO:0007669"/>
    <property type="project" value="InterPro"/>
</dbReference>
<feature type="domain" description="HTH marR-type" evidence="5">
    <location>
        <begin position="27"/>
        <end position="161"/>
    </location>
</feature>
<keyword evidence="2" id="KW-0238">DNA-binding</keyword>
<name>A0A496PI89_9MICC</name>
<reference evidence="6 7" key="1">
    <citation type="submission" date="2018-07" db="EMBL/GenBank/DDBJ databases">
        <title>Arthrobacter sp. nov., isolated from raw cow's milk with high bacterial count.</title>
        <authorList>
            <person name="Hahne J."/>
            <person name="Isele D."/>
            <person name="Lipski A."/>
        </authorList>
    </citation>
    <scope>NUCLEOTIDE SEQUENCE [LARGE SCALE GENOMIC DNA]</scope>
    <source>
        <strain evidence="6 7">JZ R-183</strain>
    </source>
</reference>
<dbReference type="PANTHER" id="PTHR33164">
    <property type="entry name" value="TRANSCRIPTIONAL REGULATOR, MARR FAMILY"/>
    <property type="match status" value="1"/>
</dbReference>
<dbReference type="InterPro" id="IPR039422">
    <property type="entry name" value="MarR/SlyA-like"/>
</dbReference>
<sequence>MTHVPVLPAATTDAHPGTDPGTDPGAQPELPDLVHFVSHGLRRSWMADLSPFGISPHQWRALHTIVAHDGAPQRQRDVASQLRIAARSAAEVIGQLESEGWITRTPDPSDKRAVLLTATDAGREIEGRVSQMRAQRGSEYFATLGAQDHAELKRLLSLLVEAHPRQAAAGPATDRPAPAGGQAGTA</sequence>
<dbReference type="Proteomes" id="UP000273119">
    <property type="component" value="Unassembled WGS sequence"/>
</dbReference>
<gene>
    <name evidence="6" type="ORF">DWQ67_09660</name>
</gene>
<dbReference type="PRINTS" id="PR00598">
    <property type="entry name" value="HTHMARR"/>
</dbReference>
<evidence type="ECO:0000256" key="2">
    <source>
        <dbReference type="ARBA" id="ARBA00023125"/>
    </source>
</evidence>
<keyword evidence="1" id="KW-0805">Transcription regulation</keyword>
<dbReference type="EMBL" id="QQXL01000005">
    <property type="protein sequence ID" value="RKW70197.1"/>
    <property type="molecule type" value="Genomic_DNA"/>
</dbReference>
<feature type="region of interest" description="Disordered" evidence="4">
    <location>
        <begin position="1"/>
        <end position="28"/>
    </location>
</feature>
<dbReference type="PROSITE" id="PS01117">
    <property type="entry name" value="HTH_MARR_1"/>
    <property type="match status" value="1"/>
</dbReference>
<dbReference type="InterPro" id="IPR000835">
    <property type="entry name" value="HTH_MarR-typ"/>
</dbReference>
<evidence type="ECO:0000256" key="1">
    <source>
        <dbReference type="ARBA" id="ARBA00023015"/>
    </source>
</evidence>
<organism evidence="6 7">
    <name type="scientific">Galactobacter caseinivorans</name>
    <dbReference type="NCBI Taxonomy" id="2676123"/>
    <lineage>
        <taxon>Bacteria</taxon>
        <taxon>Bacillati</taxon>
        <taxon>Actinomycetota</taxon>
        <taxon>Actinomycetes</taxon>
        <taxon>Micrococcales</taxon>
        <taxon>Micrococcaceae</taxon>
        <taxon>Galactobacter</taxon>
    </lineage>
</organism>
<keyword evidence="7" id="KW-1185">Reference proteome</keyword>
<evidence type="ECO:0000256" key="4">
    <source>
        <dbReference type="SAM" id="MobiDB-lite"/>
    </source>
</evidence>
<comment type="caution">
    <text evidence="6">The sequence shown here is derived from an EMBL/GenBank/DDBJ whole genome shotgun (WGS) entry which is preliminary data.</text>
</comment>
<dbReference type="GO" id="GO:0006950">
    <property type="term" value="P:response to stress"/>
    <property type="evidence" value="ECO:0007669"/>
    <property type="project" value="TreeGrafter"/>
</dbReference>
<dbReference type="PROSITE" id="PS50995">
    <property type="entry name" value="HTH_MARR_2"/>
    <property type="match status" value="1"/>
</dbReference>
<evidence type="ECO:0000313" key="7">
    <source>
        <dbReference type="Proteomes" id="UP000273119"/>
    </source>
</evidence>
<keyword evidence="3" id="KW-0804">Transcription</keyword>
<dbReference type="SUPFAM" id="SSF46785">
    <property type="entry name" value="Winged helix' DNA-binding domain"/>
    <property type="match status" value="1"/>
</dbReference>
<evidence type="ECO:0000256" key="3">
    <source>
        <dbReference type="ARBA" id="ARBA00023163"/>
    </source>
</evidence>
<dbReference type="PANTHER" id="PTHR33164:SF43">
    <property type="entry name" value="HTH-TYPE TRANSCRIPTIONAL REPRESSOR YETL"/>
    <property type="match status" value="1"/>
</dbReference>
<dbReference type="Pfam" id="PF01047">
    <property type="entry name" value="MarR"/>
    <property type="match status" value="1"/>
</dbReference>
<dbReference type="RefSeq" id="WP_121485386.1">
    <property type="nucleotide sequence ID" value="NZ_QQXL01000005.1"/>
</dbReference>
<evidence type="ECO:0000313" key="6">
    <source>
        <dbReference type="EMBL" id="RKW70197.1"/>
    </source>
</evidence>
<dbReference type="InterPro" id="IPR036390">
    <property type="entry name" value="WH_DNA-bd_sf"/>
</dbReference>
<evidence type="ECO:0000259" key="5">
    <source>
        <dbReference type="PROSITE" id="PS50995"/>
    </source>
</evidence>
<dbReference type="AlphaFoldDB" id="A0A496PI89"/>
<protein>
    <submittedName>
        <fullName evidence="6">MarR family transcriptional regulator</fullName>
    </submittedName>
</protein>
<feature type="region of interest" description="Disordered" evidence="4">
    <location>
        <begin position="166"/>
        <end position="186"/>
    </location>
</feature>
<dbReference type="InterPro" id="IPR036388">
    <property type="entry name" value="WH-like_DNA-bd_sf"/>
</dbReference>
<dbReference type="GO" id="GO:0003677">
    <property type="term" value="F:DNA binding"/>
    <property type="evidence" value="ECO:0007669"/>
    <property type="project" value="UniProtKB-KW"/>
</dbReference>
<dbReference type="InterPro" id="IPR023187">
    <property type="entry name" value="Tscrpt_reg_MarR-type_CS"/>
</dbReference>
<accession>A0A496PI89</accession>
<dbReference type="SMART" id="SM00347">
    <property type="entry name" value="HTH_MARR"/>
    <property type="match status" value="1"/>
</dbReference>